<evidence type="ECO:0000313" key="1">
    <source>
        <dbReference type="EMBL" id="CAK7348700.1"/>
    </source>
</evidence>
<dbReference type="AlphaFoldDB" id="A0AAV1SBP4"/>
<proteinExistence type="predicted"/>
<dbReference type="Proteomes" id="UP001314170">
    <property type="component" value="Unassembled WGS sequence"/>
</dbReference>
<organism evidence="1 2">
    <name type="scientific">Dovyalis caffra</name>
    <dbReference type="NCBI Taxonomy" id="77055"/>
    <lineage>
        <taxon>Eukaryota</taxon>
        <taxon>Viridiplantae</taxon>
        <taxon>Streptophyta</taxon>
        <taxon>Embryophyta</taxon>
        <taxon>Tracheophyta</taxon>
        <taxon>Spermatophyta</taxon>
        <taxon>Magnoliopsida</taxon>
        <taxon>eudicotyledons</taxon>
        <taxon>Gunneridae</taxon>
        <taxon>Pentapetalae</taxon>
        <taxon>rosids</taxon>
        <taxon>fabids</taxon>
        <taxon>Malpighiales</taxon>
        <taxon>Salicaceae</taxon>
        <taxon>Flacourtieae</taxon>
        <taxon>Dovyalis</taxon>
    </lineage>
</organism>
<keyword evidence="2" id="KW-1185">Reference proteome</keyword>
<sequence length="150" mass="17130">MEKLPVLLRAASLVICIRETMGEKKRGAASDASVRQRIILLQCKDLTFWNLLDSSNTGLDKSFLFTLPQPQDKAMALKIFECKESEKAYKRGKKEESEVYLVVTKKGNINKEKIQLVVKIDLLEYSSAFPFLLFVSMQIIKKMKADRDPV</sequence>
<comment type="caution">
    <text evidence="1">The sequence shown here is derived from an EMBL/GenBank/DDBJ whole genome shotgun (WGS) entry which is preliminary data.</text>
</comment>
<accession>A0AAV1SBP4</accession>
<name>A0AAV1SBP4_9ROSI</name>
<dbReference type="EMBL" id="CAWUPB010001173">
    <property type="protein sequence ID" value="CAK7348700.1"/>
    <property type="molecule type" value="Genomic_DNA"/>
</dbReference>
<protein>
    <submittedName>
        <fullName evidence="1">Uncharacterized protein</fullName>
    </submittedName>
</protein>
<gene>
    <name evidence="1" type="ORF">DCAF_LOCUS21404</name>
</gene>
<evidence type="ECO:0000313" key="2">
    <source>
        <dbReference type="Proteomes" id="UP001314170"/>
    </source>
</evidence>
<reference evidence="1 2" key="1">
    <citation type="submission" date="2024-01" db="EMBL/GenBank/DDBJ databases">
        <authorList>
            <person name="Waweru B."/>
        </authorList>
    </citation>
    <scope>NUCLEOTIDE SEQUENCE [LARGE SCALE GENOMIC DNA]</scope>
</reference>